<dbReference type="EMBL" id="RRYP01004620">
    <property type="protein sequence ID" value="TNV82724.1"/>
    <property type="molecule type" value="Genomic_DNA"/>
</dbReference>
<feature type="region of interest" description="Disordered" evidence="3">
    <location>
        <begin position="728"/>
        <end position="757"/>
    </location>
</feature>
<comment type="caution">
    <text evidence="4">The sequence shown here is derived from an EMBL/GenBank/DDBJ whole genome shotgun (WGS) entry which is preliminary data.</text>
</comment>
<dbReference type="OrthoDB" id="3367at2759"/>
<dbReference type="AlphaFoldDB" id="A0A8J8NY20"/>
<keyword evidence="1" id="KW-0853">WD repeat</keyword>
<dbReference type="InterPro" id="IPR015943">
    <property type="entry name" value="WD40/YVTN_repeat-like_dom_sf"/>
</dbReference>
<evidence type="ECO:0000256" key="1">
    <source>
        <dbReference type="ARBA" id="ARBA00022574"/>
    </source>
</evidence>
<proteinExistence type="predicted"/>
<dbReference type="Gene3D" id="2.130.10.10">
    <property type="entry name" value="YVTN repeat-like/Quinoprotein amine dehydrogenase"/>
    <property type="match status" value="1"/>
</dbReference>
<accession>A0A8J8NY20</accession>
<name>A0A8J8NY20_HALGN</name>
<gene>
    <name evidence="4" type="ORF">FGO68_gene12547</name>
</gene>
<evidence type="ECO:0000313" key="4">
    <source>
        <dbReference type="EMBL" id="TNV82724.1"/>
    </source>
</evidence>
<evidence type="ECO:0000256" key="3">
    <source>
        <dbReference type="SAM" id="MobiDB-lite"/>
    </source>
</evidence>
<sequence>MDSKRPQSSKPGHNKDDYDANGQKLVFEVPCTEQAHLITAYRYIKQERFAQNTPFNRKYFADVYPHPRIRFSDAYYKQKQSLLSSNPETGPLLAKNILLEKEHFKTDEGVFMCNRAGYNDAQGFYYLNDYLKSQHDLFSNKMDGLELSSSIKPSCLALSSVAGKGQPVTLGDAQVVPEEIPMVIGTYDGKIYLFDPILRSRSDVKKYTLDPGPQDKKRSVEIIRWIENAPATDGTKVQATSFIAVFSDGTIALYHKDKDVPQFGAKGEGSPYDPDKDIVKLGDGQIPRGQYVKRMRSFVEEYNFDEYYSQKSLAAIRKQLGNPNEANPYPFKQTTQSDLQYIKLRESLFNHRNLNFISSSFDYPTLQTPEINPYLVLRFDTRQINDIHTFYPSPQHPQAILAAACNDGYLRLFNLGGAGSHGNAVNMLCTVRGAFGSPLCVEVSRDGQMMCVGFEDDTFVVYGLNFYNAKIPQVTPLCRAIGHKSFVCQVKFDNYAMDYFNQAKLETETQPPQEGDIDEISQEGSKGMVDKGKLREALGGAGEADAGLSARRARKSSNLLQQLRNQMTRKLSINEGYSDSPSPLGVTVSAGSASGYMNKSYRIISGGEDSQIMFWRFDRRYDPNDYPTQAPFLQRTNEEFITNPSSIPQIKPIAHQTIWVGQLQQIILANELIFIVDSEGVVTVLRAIFKSTLTAAAKKQAAMLSADELPQQSDADLIDGLETEPMIRPDLIESRPIRPTKDLHNPNPVMEQVPQKQ</sequence>
<dbReference type="Proteomes" id="UP000785679">
    <property type="component" value="Unassembled WGS sequence"/>
</dbReference>
<organism evidence="4 5">
    <name type="scientific">Halteria grandinella</name>
    <dbReference type="NCBI Taxonomy" id="5974"/>
    <lineage>
        <taxon>Eukaryota</taxon>
        <taxon>Sar</taxon>
        <taxon>Alveolata</taxon>
        <taxon>Ciliophora</taxon>
        <taxon>Intramacronucleata</taxon>
        <taxon>Spirotrichea</taxon>
        <taxon>Stichotrichia</taxon>
        <taxon>Sporadotrichida</taxon>
        <taxon>Halteriidae</taxon>
        <taxon>Halteria</taxon>
    </lineage>
</organism>
<keyword evidence="5" id="KW-1185">Reference proteome</keyword>
<evidence type="ECO:0000256" key="2">
    <source>
        <dbReference type="ARBA" id="ARBA00022737"/>
    </source>
</evidence>
<reference evidence="4" key="1">
    <citation type="submission" date="2019-06" db="EMBL/GenBank/DDBJ databases">
        <authorList>
            <person name="Zheng W."/>
        </authorList>
    </citation>
    <scope>NUCLEOTIDE SEQUENCE</scope>
    <source>
        <strain evidence="4">QDHG01</strain>
    </source>
</reference>
<dbReference type="InterPro" id="IPR051362">
    <property type="entry name" value="WD_repeat_creC_regulators"/>
</dbReference>
<feature type="compositionally biased region" description="Basic and acidic residues" evidence="3">
    <location>
        <begin position="728"/>
        <end position="744"/>
    </location>
</feature>
<feature type="region of interest" description="Disordered" evidence="3">
    <location>
        <begin position="506"/>
        <end position="528"/>
    </location>
</feature>
<keyword evidence="2" id="KW-0677">Repeat</keyword>
<dbReference type="PANTHER" id="PTHR14107">
    <property type="entry name" value="WD REPEAT PROTEIN"/>
    <property type="match status" value="1"/>
</dbReference>
<protein>
    <submittedName>
        <fullName evidence="4">Uncharacterized protein</fullName>
    </submittedName>
</protein>
<dbReference type="PANTHER" id="PTHR14107:SF16">
    <property type="entry name" value="AT02583P"/>
    <property type="match status" value="1"/>
</dbReference>
<dbReference type="SUPFAM" id="SSF50978">
    <property type="entry name" value="WD40 repeat-like"/>
    <property type="match status" value="1"/>
</dbReference>
<evidence type="ECO:0000313" key="5">
    <source>
        <dbReference type="Proteomes" id="UP000785679"/>
    </source>
</evidence>
<dbReference type="InterPro" id="IPR036322">
    <property type="entry name" value="WD40_repeat_dom_sf"/>
</dbReference>